<feature type="transmembrane region" description="Helical" evidence="1">
    <location>
        <begin position="39"/>
        <end position="61"/>
    </location>
</feature>
<keyword evidence="1" id="KW-0812">Transmembrane</keyword>
<evidence type="ECO:0000256" key="1">
    <source>
        <dbReference type="SAM" id="Phobius"/>
    </source>
</evidence>
<evidence type="ECO:0000313" key="3">
    <source>
        <dbReference type="Proteomes" id="UP000258102"/>
    </source>
</evidence>
<protein>
    <submittedName>
        <fullName evidence="2">Uncharacterized protein</fullName>
    </submittedName>
</protein>
<feature type="transmembrane region" description="Helical" evidence="1">
    <location>
        <begin position="7"/>
        <end position="27"/>
    </location>
</feature>
<sequence length="69" mass="7787">MNIHFDFAAQIYFFLVVVSAGISILLVKKAKMGKLEMFIGLFMSLLPPFSLLFILVMLYIANSNKKLGE</sequence>
<keyword evidence="1" id="KW-1133">Transmembrane helix</keyword>
<accession>A0AAD0W6J9</accession>
<dbReference type="KEGG" id="ppis:B1L02_23150"/>
<dbReference type="EMBL" id="CP031762">
    <property type="protein sequence ID" value="AXR04762.1"/>
    <property type="molecule type" value="Genomic_DNA"/>
</dbReference>
<dbReference type="AlphaFoldDB" id="A0AAD0W6J9"/>
<dbReference type="RefSeq" id="WP_088533052.1">
    <property type="nucleotide sequence ID" value="NZ_CP021647.1"/>
</dbReference>
<dbReference type="Proteomes" id="UP000258102">
    <property type="component" value="Chromosome 2"/>
</dbReference>
<organism evidence="2 3">
    <name type="scientific">Pseudoalteromonas piscicida</name>
    <dbReference type="NCBI Taxonomy" id="43662"/>
    <lineage>
        <taxon>Bacteria</taxon>
        <taxon>Pseudomonadati</taxon>
        <taxon>Pseudomonadota</taxon>
        <taxon>Gammaproteobacteria</taxon>
        <taxon>Alteromonadales</taxon>
        <taxon>Pseudoalteromonadaceae</taxon>
        <taxon>Pseudoalteromonas</taxon>
    </lineage>
</organism>
<name>A0AAD0W6J9_PSEO7</name>
<evidence type="ECO:0000313" key="2">
    <source>
        <dbReference type="EMBL" id="AXR04762.1"/>
    </source>
</evidence>
<keyword evidence="1" id="KW-0472">Membrane</keyword>
<reference evidence="2 3" key="1">
    <citation type="submission" date="2018-08" db="EMBL/GenBank/DDBJ databases">
        <title>Whole Genome Sequences of Two Pseudoalteromonas piscicida Strains, DE1-A and DE2-A, which Exhibit Strong Antibacterial Activity against Vibrio vulnificus.</title>
        <authorList>
            <person name="Richards G.P."/>
            <person name="Needleman D.S."/>
            <person name="Watson M.A."/>
            <person name="Polson S.W."/>
        </authorList>
    </citation>
    <scope>NUCLEOTIDE SEQUENCE [LARGE SCALE GENOMIC DNA]</scope>
    <source>
        <strain evidence="2 3">DE2-A</strain>
    </source>
</reference>
<proteinExistence type="predicted"/>
<gene>
    <name evidence="2" type="ORF">D0511_23170</name>
</gene>